<dbReference type="PANTHER" id="PTHR35372">
    <property type="entry name" value="ATP BINDING PROTEIN-RELATED"/>
    <property type="match status" value="1"/>
</dbReference>
<dbReference type="InterPro" id="IPR014818">
    <property type="entry name" value="Phage/plasmid_primase_P4_C"/>
</dbReference>
<keyword evidence="1" id="KW-0547">Nucleotide-binding</keyword>
<dbReference type="GO" id="GO:0016817">
    <property type="term" value="F:hydrolase activity, acting on acid anhydrides"/>
    <property type="evidence" value="ECO:0007669"/>
    <property type="project" value="InterPro"/>
</dbReference>
<gene>
    <name evidence="6" type="ORF">ORPV_1124</name>
</gene>
<dbReference type="GO" id="GO:0004386">
    <property type="term" value="F:helicase activity"/>
    <property type="evidence" value="ECO:0007669"/>
    <property type="project" value="UniProtKB-KW"/>
</dbReference>
<dbReference type="InterPro" id="IPR051620">
    <property type="entry name" value="ORF904-like_C"/>
</dbReference>
<name>A0A2I2L651_9VIRU</name>
<feature type="compositionally biased region" description="Polar residues" evidence="4">
    <location>
        <begin position="289"/>
        <end position="305"/>
    </location>
</feature>
<keyword evidence="2" id="KW-0378">Hydrolase</keyword>
<evidence type="ECO:0000259" key="5">
    <source>
        <dbReference type="PROSITE" id="PS51206"/>
    </source>
</evidence>
<dbReference type="Pfam" id="PF08707">
    <property type="entry name" value="PriCT_2"/>
    <property type="match status" value="1"/>
</dbReference>
<feature type="region of interest" description="Disordered" evidence="4">
    <location>
        <begin position="289"/>
        <end position="311"/>
    </location>
</feature>
<evidence type="ECO:0000313" key="7">
    <source>
        <dbReference type="Proteomes" id="UP000236316"/>
    </source>
</evidence>
<dbReference type="InterPro" id="IPR014819">
    <property type="entry name" value="PriCT_2"/>
</dbReference>
<dbReference type="EMBL" id="LT906555">
    <property type="protein sequence ID" value="SNW63028.1"/>
    <property type="molecule type" value="Genomic_DNA"/>
</dbReference>
<sequence>MDGDVLELLRRCMVQGATNNPTHCSVFQDKKYWSLKQDMIETFWIEYCKLVDEKPELQAQIAEIVPEDCPFVMDFLFKFDFDTATITDPFIKRMVKIVQDVLFDYLQISATQHELNCVVLRSREDNNIDGNKIIQLRFHFPYCRVPKRIHAETLRPEILRRFRQQNVLGQLSFTPKESWDKICNDRIPMEYLPMYGCLTDIKLSALTYECTLKRLATEHLESDIHDDIEDENGIVLDARDIWQPTAHKHVIGGYVNPDRLKLEYLDAEYWLPMMLSIYYPFQVTLPKTTSPGSTQTPESNRNRSPSYVGDESYVPRTDIDLAQQVFLRLISPERFNIECTWLEIGYSLFNVTNGSDLGLEIWSNFTEEYSNNYTSDDCSLHYGDNNFTQSSYTIKTLAWYAKLDSPEEYKTWHEGWVADALDGLSKEINDYTLALVFYRLYWLENACSINGKTESWYVYDGNIWQRDDDASRIRKQLSTEFRRVIEGYQKHLADAIWYPGTAESAKKGLQEKLEKIQEIFKGDCRLLMSGAGKNNIVKALKEEGFFKNTDLERYRDRLDHVLSVYNFVIDTSGREAIARCGKPEDYLTKRSCVFYRDYGWDHPQVQKVMHYMKQVFPDPDLMNYFLKYSASCLRKRNMDKLFMAWVGKGDNSKSMIIKLFEATFGQSYCIKMDVKNLSGKNKGGGGPNPEFARCKGTNVAFIQETDENDDLSKGLLKLLTGGDSFFARMLHDNGGDIDNTFKIILVCNDIPKIPNADEAVFNRFRIIPFLSKWTSDAPADEAEQFKQRKFKKDPRFERKIAEYASPFLWILIQYWKTYLDEGLKEPEIVKRYTDDYWNLNDAYLQYKNTMLEEMDDELPESITIQDIYPDFINWYRRFYPGEEVPKFDTARKLFCHRMGGTTGVWNNFRRKEAAVSVA</sequence>
<organism evidence="6">
    <name type="scientific">Orpheovirus IHUMI-LCC2</name>
    <dbReference type="NCBI Taxonomy" id="2023057"/>
    <lineage>
        <taxon>Viruses</taxon>
        <taxon>Varidnaviria</taxon>
        <taxon>Bamfordvirae</taxon>
        <taxon>Nucleocytoviricota</taxon>
        <taxon>Megaviricetes</taxon>
        <taxon>Pimascovirales</taxon>
        <taxon>Ocovirineae</taxon>
        <taxon>Orpheoviridae</taxon>
        <taxon>Alphaorpheovirus</taxon>
        <taxon>Alphaorpheovirus massiliense</taxon>
    </lineage>
</organism>
<dbReference type="Pfam" id="PF23162">
    <property type="entry name" value="AEP_C962R"/>
    <property type="match status" value="1"/>
</dbReference>
<dbReference type="GO" id="GO:0005524">
    <property type="term" value="F:ATP binding"/>
    <property type="evidence" value="ECO:0007669"/>
    <property type="project" value="UniProtKB-KW"/>
</dbReference>
<protein>
    <submittedName>
        <fullName evidence="6">VV D5-like helicase/primase</fullName>
    </submittedName>
</protein>
<keyword evidence="7" id="KW-1185">Reference proteome</keyword>
<dbReference type="InterPro" id="IPR027417">
    <property type="entry name" value="P-loop_NTPase"/>
</dbReference>
<evidence type="ECO:0000256" key="1">
    <source>
        <dbReference type="ARBA" id="ARBA00022741"/>
    </source>
</evidence>
<evidence type="ECO:0000313" key="6">
    <source>
        <dbReference type="EMBL" id="SNW63028.1"/>
    </source>
</evidence>
<dbReference type="Gene3D" id="3.40.50.300">
    <property type="entry name" value="P-loop containing nucleotide triphosphate hydrolases"/>
    <property type="match status" value="1"/>
</dbReference>
<dbReference type="OrthoDB" id="987at10239"/>
<evidence type="ECO:0000256" key="3">
    <source>
        <dbReference type="ARBA" id="ARBA00022840"/>
    </source>
</evidence>
<dbReference type="PANTHER" id="PTHR35372:SF2">
    <property type="entry name" value="SF3 HELICASE DOMAIN-CONTAINING PROTEIN"/>
    <property type="match status" value="1"/>
</dbReference>
<dbReference type="RefSeq" id="YP_009449330.1">
    <property type="nucleotide sequence ID" value="NC_036594.1"/>
</dbReference>
<evidence type="ECO:0000256" key="2">
    <source>
        <dbReference type="ARBA" id="ARBA00022801"/>
    </source>
</evidence>
<evidence type="ECO:0000256" key="4">
    <source>
        <dbReference type="SAM" id="MobiDB-lite"/>
    </source>
</evidence>
<reference evidence="6" key="1">
    <citation type="submission" date="2017-08" db="EMBL/GenBank/DDBJ databases">
        <authorList>
            <consortium name="Urmite Genomes"/>
        </authorList>
    </citation>
    <scope>NUCLEOTIDE SEQUENCE [LARGE SCALE GENOMIC DNA]</scope>
    <source>
        <strain evidence="6">IHUMI-LCC2</strain>
    </source>
</reference>
<dbReference type="KEGG" id="vg:35381791"/>
<accession>A0A2I2L651</accession>
<feature type="domain" description="SF3 helicase" evidence="5">
    <location>
        <begin position="617"/>
        <end position="782"/>
    </location>
</feature>
<keyword evidence="6" id="KW-0347">Helicase</keyword>
<dbReference type="Proteomes" id="UP000236316">
    <property type="component" value="Segment"/>
</dbReference>
<dbReference type="PROSITE" id="PS51206">
    <property type="entry name" value="SF3_HELICASE_1"/>
    <property type="match status" value="1"/>
</dbReference>
<dbReference type="InterPro" id="IPR014015">
    <property type="entry name" value="Helicase_SF3_DNA-vir"/>
</dbReference>
<proteinExistence type="predicted"/>
<keyword evidence="3" id="KW-0067">ATP-binding</keyword>
<dbReference type="SUPFAM" id="SSF52540">
    <property type="entry name" value="P-loop containing nucleoside triphosphate hydrolases"/>
    <property type="match status" value="1"/>
</dbReference>
<dbReference type="InterPro" id="IPR056443">
    <property type="entry name" value="AEP_C962R"/>
</dbReference>
<dbReference type="GeneID" id="35381791"/>
<dbReference type="Pfam" id="PF08706">
    <property type="entry name" value="D5_N"/>
    <property type="match status" value="1"/>
</dbReference>